<dbReference type="PANTHER" id="PTHR48112">
    <property type="entry name" value="HIGH MOBILITY GROUP PROTEIN DSP1"/>
    <property type="match status" value="1"/>
</dbReference>
<organism evidence="6 7">
    <name type="scientific">Polarella glacialis</name>
    <name type="common">Dinoflagellate</name>
    <dbReference type="NCBI Taxonomy" id="89957"/>
    <lineage>
        <taxon>Eukaryota</taxon>
        <taxon>Sar</taxon>
        <taxon>Alveolata</taxon>
        <taxon>Dinophyceae</taxon>
        <taxon>Suessiales</taxon>
        <taxon>Suessiaceae</taxon>
        <taxon>Polarella</taxon>
    </lineage>
</organism>
<feature type="region of interest" description="Disordered" evidence="3">
    <location>
        <begin position="71"/>
        <end position="111"/>
    </location>
</feature>
<feature type="compositionally biased region" description="Acidic residues" evidence="3">
    <location>
        <begin position="180"/>
        <end position="190"/>
    </location>
</feature>
<dbReference type="SMART" id="SM00398">
    <property type="entry name" value="HMG"/>
    <property type="match status" value="2"/>
</dbReference>
<evidence type="ECO:0000256" key="2">
    <source>
        <dbReference type="PROSITE-ProRule" id="PRU00267"/>
    </source>
</evidence>
<dbReference type="InterPro" id="IPR036910">
    <property type="entry name" value="HMG_box_dom_sf"/>
</dbReference>
<feature type="domain" description="HMG box" evidence="4">
    <location>
        <begin position="6"/>
        <end position="75"/>
    </location>
</feature>
<dbReference type="Gene3D" id="1.10.30.10">
    <property type="entry name" value="High mobility group box domain"/>
    <property type="match status" value="2"/>
</dbReference>
<evidence type="ECO:0000313" key="6">
    <source>
        <dbReference type="EMBL" id="CAE8713436.1"/>
    </source>
</evidence>
<dbReference type="EMBL" id="CAJNNW010032492">
    <property type="protein sequence ID" value="CAE8713436.1"/>
    <property type="molecule type" value="Genomic_DNA"/>
</dbReference>
<feature type="compositionally biased region" description="Basic and acidic residues" evidence="3">
    <location>
        <begin position="146"/>
        <end position="179"/>
    </location>
</feature>
<feature type="compositionally biased region" description="Basic residues" evidence="3">
    <location>
        <begin position="196"/>
        <end position="206"/>
    </location>
</feature>
<feature type="compositionally biased region" description="Basic and acidic residues" evidence="3">
    <location>
        <begin position="71"/>
        <end position="80"/>
    </location>
</feature>
<gene>
    <name evidence="5" type="ORF">PGLA2088_LOCUS34206</name>
    <name evidence="6" type="ORF">PGLA2088_LOCUS37529</name>
</gene>
<dbReference type="SUPFAM" id="SSF47095">
    <property type="entry name" value="HMG-box"/>
    <property type="match status" value="2"/>
</dbReference>
<feature type="non-terminal residue" evidence="6">
    <location>
        <position position="291"/>
    </location>
</feature>
<evidence type="ECO:0000256" key="1">
    <source>
        <dbReference type="ARBA" id="ARBA00023125"/>
    </source>
</evidence>
<proteinExistence type="predicted"/>
<accession>A0A813L052</accession>
<evidence type="ECO:0000313" key="7">
    <source>
        <dbReference type="Proteomes" id="UP000626109"/>
    </source>
</evidence>
<dbReference type="InterPro" id="IPR009071">
    <property type="entry name" value="HMG_box_dom"/>
</dbReference>
<evidence type="ECO:0000259" key="4">
    <source>
        <dbReference type="PROSITE" id="PS50118"/>
    </source>
</evidence>
<feature type="domain" description="HMG box" evidence="4">
    <location>
        <begin position="103"/>
        <end position="172"/>
    </location>
</feature>
<feature type="compositionally biased region" description="Low complexity" evidence="3">
    <location>
        <begin position="207"/>
        <end position="216"/>
    </location>
</feature>
<feature type="region of interest" description="Disordered" evidence="3">
    <location>
        <begin position="146"/>
        <end position="239"/>
    </location>
</feature>
<dbReference type="EMBL" id="CAJNNW010031217">
    <property type="protein sequence ID" value="CAE8706486.1"/>
    <property type="molecule type" value="Genomic_DNA"/>
</dbReference>
<protein>
    <recommendedName>
        <fullName evidence="4">HMG box domain-containing protein</fullName>
    </recommendedName>
</protein>
<reference evidence="6" key="1">
    <citation type="submission" date="2021-02" db="EMBL/GenBank/DDBJ databases">
        <authorList>
            <person name="Dougan E. K."/>
            <person name="Rhodes N."/>
            <person name="Thang M."/>
            <person name="Chan C."/>
        </authorList>
    </citation>
    <scope>NUCLEOTIDE SEQUENCE</scope>
</reference>
<sequence>DPEAPKKPVGGAYGIFLADNREAIKKSLPADAKITDVTKEAGKQWAVLSEEAKKPFQDRYIEKSEVYKKESEEYKKTHVADDDEEPAKGGKKAKKEKDPDAPKKPAGGAYAVYLADNREKINKSLPEGHKMTDVAKEAGRQWKELSEEARKPFQDRYLEKSEVYKKAKEEYMKKTGKTGDDEEEEEEGVEETSPAKKQKASPKKRAAPASTEAPAAKRGRPGAKASAAPEAPEIDSSVMTEATGLNLHVALKNLAARPDVLSSGKSHKELLEALKGNNGLVNKAKASLLGA</sequence>
<comment type="caution">
    <text evidence="6">The sequence shown here is derived from an EMBL/GenBank/DDBJ whole genome shotgun (WGS) entry which is preliminary data.</text>
</comment>
<name>A0A813L052_POLGL</name>
<dbReference type="PROSITE" id="PS50118">
    <property type="entry name" value="HMG_BOX_2"/>
    <property type="match status" value="2"/>
</dbReference>
<keyword evidence="2" id="KW-0539">Nucleus</keyword>
<dbReference type="AlphaFoldDB" id="A0A813L052"/>
<dbReference type="Pfam" id="PF00505">
    <property type="entry name" value="HMG_box"/>
    <property type="match status" value="2"/>
</dbReference>
<feature type="DNA-binding region" description="HMG box" evidence="2">
    <location>
        <begin position="103"/>
        <end position="172"/>
    </location>
</feature>
<dbReference type="GO" id="GO:0005634">
    <property type="term" value="C:nucleus"/>
    <property type="evidence" value="ECO:0007669"/>
    <property type="project" value="UniProtKB-UniRule"/>
</dbReference>
<keyword evidence="1 2" id="KW-0238">DNA-binding</keyword>
<evidence type="ECO:0000313" key="5">
    <source>
        <dbReference type="EMBL" id="CAE8706486.1"/>
    </source>
</evidence>
<dbReference type="PANTHER" id="PTHR48112:SF22">
    <property type="entry name" value="MITOCHONDRIAL TRANSCRIPTION FACTOR A, ISOFORM B"/>
    <property type="match status" value="1"/>
</dbReference>
<dbReference type="InterPro" id="IPR050342">
    <property type="entry name" value="HMGB"/>
</dbReference>
<evidence type="ECO:0000256" key="3">
    <source>
        <dbReference type="SAM" id="MobiDB-lite"/>
    </source>
</evidence>
<dbReference type="Proteomes" id="UP000626109">
    <property type="component" value="Unassembled WGS sequence"/>
</dbReference>
<dbReference type="GO" id="GO:0003677">
    <property type="term" value="F:DNA binding"/>
    <property type="evidence" value="ECO:0007669"/>
    <property type="project" value="UniProtKB-UniRule"/>
</dbReference>
<feature type="DNA-binding region" description="HMG box" evidence="2">
    <location>
        <begin position="6"/>
        <end position="75"/>
    </location>
</feature>